<keyword evidence="2" id="KW-1185">Reference proteome</keyword>
<reference evidence="1 2" key="1">
    <citation type="submission" date="2019-11" db="EMBL/GenBank/DDBJ databases">
        <title>Whole genome sequence of Oryza granulata.</title>
        <authorList>
            <person name="Li W."/>
        </authorList>
    </citation>
    <scope>NUCLEOTIDE SEQUENCE [LARGE SCALE GENOMIC DNA]</scope>
    <source>
        <strain evidence="2">cv. Menghai</strain>
        <tissue evidence="1">Leaf</tissue>
    </source>
</reference>
<organism evidence="1 2">
    <name type="scientific">Oryza meyeriana var. granulata</name>
    <dbReference type="NCBI Taxonomy" id="110450"/>
    <lineage>
        <taxon>Eukaryota</taxon>
        <taxon>Viridiplantae</taxon>
        <taxon>Streptophyta</taxon>
        <taxon>Embryophyta</taxon>
        <taxon>Tracheophyta</taxon>
        <taxon>Spermatophyta</taxon>
        <taxon>Magnoliopsida</taxon>
        <taxon>Liliopsida</taxon>
        <taxon>Poales</taxon>
        <taxon>Poaceae</taxon>
        <taxon>BOP clade</taxon>
        <taxon>Oryzoideae</taxon>
        <taxon>Oryzeae</taxon>
        <taxon>Oryzinae</taxon>
        <taxon>Oryza</taxon>
        <taxon>Oryza meyeriana</taxon>
    </lineage>
</organism>
<comment type="caution">
    <text evidence="1">The sequence shown here is derived from an EMBL/GenBank/DDBJ whole genome shotgun (WGS) entry which is preliminary data.</text>
</comment>
<dbReference type="EMBL" id="SPHZ02000001">
    <property type="protein sequence ID" value="KAF0934711.1"/>
    <property type="molecule type" value="Genomic_DNA"/>
</dbReference>
<evidence type="ECO:0000313" key="1">
    <source>
        <dbReference type="EMBL" id="KAF0934711.1"/>
    </source>
</evidence>
<evidence type="ECO:0000313" key="2">
    <source>
        <dbReference type="Proteomes" id="UP000479710"/>
    </source>
</evidence>
<protein>
    <submittedName>
        <fullName evidence="1">Uncharacterized protein</fullName>
    </submittedName>
</protein>
<dbReference type="Proteomes" id="UP000479710">
    <property type="component" value="Unassembled WGS sequence"/>
</dbReference>
<accession>A0A6G1FCX6</accession>
<gene>
    <name evidence="1" type="ORF">E2562_028308</name>
</gene>
<dbReference type="AlphaFoldDB" id="A0A6G1FCX6"/>
<proteinExistence type="predicted"/>
<sequence>MDGLIGWYNVEVCHGGNVVTGVGKDSQVRYVTPIKKEKKGSKDVLDFYEQFKNLVEAGSVKHNIQ</sequence>
<name>A0A6G1FCX6_9ORYZ</name>